<evidence type="ECO:0000313" key="8">
    <source>
        <dbReference type="EMBL" id="KAG0321018.1"/>
    </source>
</evidence>
<accession>A0A9P6RMT1</accession>
<evidence type="ECO:0000256" key="4">
    <source>
        <dbReference type="ARBA" id="ARBA00023128"/>
    </source>
</evidence>
<evidence type="ECO:0000256" key="5">
    <source>
        <dbReference type="ARBA" id="ARBA00026235"/>
    </source>
</evidence>
<dbReference type="PANTHER" id="PTHR13675">
    <property type="entry name" value="LYR MOTIF-CONTAINING PROTEIN 2"/>
    <property type="match status" value="1"/>
</dbReference>
<feature type="domain" description="Complex 1 LYR protein" evidence="7">
    <location>
        <begin position="48"/>
        <end position="103"/>
    </location>
</feature>
<gene>
    <name evidence="8" type="ORF">BGZ99_004166</name>
</gene>
<evidence type="ECO:0000256" key="6">
    <source>
        <dbReference type="ARBA" id="ARBA00044735"/>
    </source>
</evidence>
<proteinExistence type="inferred from homology"/>
<dbReference type="AlphaFoldDB" id="A0A9P6RMT1"/>
<comment type="similarity">
    <text evidence="2">Belongs to the complex I LYR family.</text>
</comment>
<comment type="function">
    <text evidence="6">Involved in efficient integration of the N-module into mitochondrial respiratory chain complex I.</text>
</comment>
<dbReference type="PANTHER" id="PTHR13675:SF0">
    <property type="entry name" value="LYR MOTIF-CONTAINING PROTEIN 2"/>
    <property type="match status" value="1"/>
</dbReference>
<dbReference type="OrthoDB" id="74240at2759"/>
<protein>
    <recommendedName>
        <fullName evidence="5">LYR motif-containing protein 2</fullName>
    </recommendedName>
</protein>
<dbReference type="CDD" id="cd20262">
    <property type="entry name" value="Complex1_LYR_LYRM2"/>
    <property type="match status" value="1"/>
</dbReference>
<dbReference type="GO" id="GO:0005739">
    <property type="term" value="C:mitochondrion"/>
    <property type="evidence" value="ECO:0007669"/>
    <property type="project" value="UniProtKB-SubCell"/>
</dbReference>
<keyword evidence="4" id="KW-0496">Mitochondrion</keyword>
<evidence type="ECO:0000256" key="1">
    <source>
        <dbReference type="ARBA" id="ARBA00004173"/>
    </source>
</evidence>
<evidence type="ECO:0000259" key="7">
    <source>
        <dbReference type="Pfam" id="PF05347"/>
    </source>
</evidence>
<evidence type="ECO:0000313" key="9">
    <source>
        <dbReference type="Proteomes" id="UP000738325"/>
    </source>
</evidence>
<dbReference type="InterPro" id="IPR045293">
    <property type="entry name" value="Complex1_LYR_LYRM2"/>
</dbReference>
<evidence type="ECO:0000256" key="2">
    <source>
        <dbReference type="ARBA" id="ARBA00009508"/>
    </source>
</evidence>
<comment type="subcellular location">
    <subcellularLocation>
        <location evidence="1">Mitochondrion</location>
    </subcellularLocation>
</comment>
<evidence type="ECO:0000256" key="3">
    <source>
        <dbReference type="ARBA" id="ARBA00022946"/>
    </source>
</evidence>
<sequence>MKAPPAVPASLSRAAKRLSVKDGPNLEYASAFILLDYRSFLGFLTRAKVLSLYRDIQRTLKDVKDPRDRQDLQTWARSDFERYRHETNPDKVKSLISQGKHQFHALQTSLSLSSGKANKSGKK</sequence>
<keyword evidence="9" id="KW-1185">Reference proteome</keyword>
<dbReference type="InterPro" id="IPR008011">
    <property type="entry name" value="Complex1_LYR_dom"/>
</dbReference>
<reference evidence="8" key="1">
    <citation type="journal article" date="2020" name="Fungal Divers.">
        <title>Resolving the Mortierellaceae phylogeny through synthesis of multi-gene phylogenetics and phylogenomics.</title>
        <authorList>
            <person name="Vandepol N."/>
            <person name="Liber J."/>
            <person name="Desiro A."/>
            <person name="Na H."/>
            <person name="Kennedy M."/>
            <person name="Barry K."/>
            <person name="Grigoriev I.V."/>
            <person name="Miller A.N."/>
            <person name="O'Donnell K."/>
            <person name="Stajich J.E."/>
            <person name="Bonito G."/>
        </authorList>
    </citation>
    <scope>NUCLEOTIDE SEQUENCE</scope>
    <source>
        <strain evidence="8">REB-010B</strain>
    </source>
</reference>
<organism evidence="8 9">
    <name type="scientific">Dissophora globulifera</name>
    <dbReference type="NCBI Taxonomy" id="979702"/>
    <lineage>
        <taxon>Eukaryota</taxon>
        <taxon>Fungi</taxon>
        <taxon>Fungi incertae sedis</taxon>
        <taxon>Mucoromycota</taxon>
        <taxon>Mortierellomycotina</taxon>
        <taxon>Mortierellomycetes</taxon>
        <taxon>Mortierellales</taxon>
        <taxon>Mortierellaceae</taxon>
        <taxon>Dissophora</taxon>
    </lineage>
</organism>
<dbReference type="Pfam" id="PF05347">
    <property type="entry name" value="Complex1_LYR"/>
    <property type="match status" value="1"/>
</dbReference>
<name>A0A9P6RMT1_9FUNG</name>
<keyword evidence="3" id="KW-0809">Transit peptide</keyword>
<dbReference type="EMBL" id="JAAAIP010000259">
    <property type="protein sequence ID" value="KAG0321018.1"/>
    <property type="molecule type" value="Genomic_DNA"/>
</dbReference>
<comment type="caution">
    <text evidence="8">The sequence shown here is derived from an EMBL/GenBank/DDBJ whole genome shotgun (WGS) entry which is preliminary data.</text>
</comment>
<dbReference type="Proteomes" id="UP000738325">
    <property type="component" value="Unassembled WGS sequence"/>
</dbReference>